<evidence type="ECO:0000259" key="2">
    <source>
        <dbReference type="Pfam" id="PF22893"/>
    </source>
</evidence>
<name>A0A9N8KH02_9PEZI</name>
<dbReference type="Pfam" id="PF22893">
    <property type="entry name" value="ULD_2"/>
    <property type="match status" value="1"/>
</dbReference>
<reference evidence="3" key="1">
    <citation type="submission" date="2020-06" db="EMBL/GenBank/DDBJ databases">
        <authorList>
            <person name="Onetto C."/>
        </authorList>
    </citation>
    <scope>NUCLEOTIDE SEQUENCE</scope>
</reference>
<dbReference type="Proteomes" id="UP000745764">
    <property type="component" value="Unassembled WGS sequence"/>
</dbReference>
<evidence type="ECO:0000256" key="1">
    <source>
        <dbReference type="SAM" id="MobiDB-lite"/>
    </source>
</evidence>
<dbReference type="OrthoDB" id="6133115at2759"/>
<keyword evidence="4" id="KW-1185">Reference proteome</keyword>
<feature type="domain" description="Ubiquitin-like" evidence="2">
    <location>
        <begin position="207"/>
        <end position="252"/>
    </location>
</feature>
<gene>
    <name evidence="3" type="ORF">AWRI4620_LOCUS3851</name>
</gene>
<feature type="region of interest" description="Disordered" evidence="1">
    <location>
        <begin position="255"/>
        <end position="293"/>
    </location>
</feature>
<feature type="compositionally biased region" description="Basic and acidic residues" evidence="1">
    <location>
        <begin position="272"/>
        <end position="282"/>
    </location>
</feature>
<protein>
    <recommendedName>
        <fullName evidence="2">Ubiquitin-like domain-containing protein</fullName>
    </recommendedName>
</protein>
<dbReference type="AlphaFoldDB" id="A0A9N8KH02"/>
<sequence length="447" mass="50719">MDLASGIVGIVGVGIQICATLYKIGEAATSAGDEIPELIGHIEFTNNILNTVQKELQKAEVKAIIDSNAAESVRNAMTKLDILMLMNVLQISVIYRLSNAGMSSQHIITDESPGHQDAIEDGKQKLLDLAVVIRKQGYTVVFCSDESIMKSETASQTGDRPELEDGDEITIQALHTVTEQLKNWRCSYKTRTGKHKQQKQSWRQNLELSDSIQSHIANGRYQILGPEGQIILPEFWELLVESEWHLSMQLLPVPDETETTRERTSKQKHKREPYQEARRHSSGEVIVASDSPNLPDAPAIAEMARAPIYPRIHQKYLDLETLEHYQLPWVLDSSNKDYLIILRELDKYETDVLFEHTRRRRMDQSPPKERRYAWVRSKGVTKDLDDHQSMGAVDRPEQTSKTLDGDEAIASLVLKYTNLEEFEGYERGHHNSQLAVRKADIGLQRGE</sequence>
<proteinExistence type="predicted"/>
<comment type="caution">
    <text evidence="3">The sequence shown here is derived from an EMBL/GenBank/DDBJ whole genome shotgun (WGS) entry which is preliminary data.</text>
</comment>
<dbReference type="EMBL" id="CAINUL010000005">
    <property type="protein sequence ID" value="CAD0109596.1"/>
    <property type="molecule type" value="Genomic_DNA"/>
</dbReference>
<organism evidence="3 4">
    <name type="scientific">Aureobasidium uvarum</name>
    <dbReference type="NCBI Taxonomy" id="2773716"/>
    <lineage>
        <taxon>Eukaryota</taxon>
        <taxon>Fungi</taxon>
        <taxon>Dikarya</taxon>
        <taxon>Ascomycota</taxon>
        <taxon>Pezizomycotina</taxon>
        <taxon>Dothideomycetes</taxon>
        <taxon>Dothideomycetidae</taxon>
        <taxon>Dothideales</taxon>
        <taxon>Saccotheciaceae</taxon>
        <taxon>Aureobasidium</taxon>
    </lineage>
</organism>
<evidence type="ECO:0000313" key="3">
    <source>
        <dbReference type="EMBL" id="CAD0109596.1"/>
    </source>
</evidence>
<accession>A0A9N8KH02</accession>
<dbReference type="InterPro" id="IPR054464">
    <property type="entry name" value="ULD_fung"/>
</dbReference>
<evidence type="ECO:0000313" key="4">
    <source>
        <dbReference type="Proteomes" id="UP000745764"/>
    </source>
</evidence>